<evidence type="ECO:0000313" key="3">
    <source>
        <dbReference type="EMBL" id="PKY07551.1"/>
    </source>
</evidence>
<keyword evidence="2" id="KW-0732">Signal</keyword>
<feature type="chain" id="PRO_5014114058" evidence="2">
    <location>
        <begin position="28"/>
        <end position="155"/>
    </location>
</feature>
<dbReference type="EMBL" id="MSFM01000002">
    <property type="protein sequence ID" value="PKY07551.1"/>
    <property type="molecule type" value="Genomic_DNA"/>
</dbReference>
<comment type="caution">
    <text evidence="3">The sequence shown here is derived from an EMBL/GenBank/DDBJ whole genome shotgun (WGS) entry which is preliminary data.</text>
</comment>
<dbReference type="GeneID" id="36548448"/>
<gene>
    <name evidence="3" type="ORF">P168DRAFT_324942</name>
</gene>
<dbReference type="RefSeq" id="XP_024696145.1">
    <property type="nucleotide sequence ID" value="XM_024840924.1"/>
</dbReference>
<evidence type="ECO:0000256" key="2">
    <source>
        <dbReference type="SAM" id="SignalP"/>
    </source>
</evidence>
<dbReference type="VEuPathDB" id="FungiDB:P168DRAFT_324942"/>
<dbReference type="OrthoDB" id="4459037at2759"/>
<feature type="signal peptide" evidence="2">
    <location>
        <begin position="1"/>
        <end position="27"/>
    </location>
</feature>
<name>A0A2I1DCF6_ASPC2</name>
<sequence>MARITKAVSRLCVCLVAFLALSLLSETRPIASVAREGLRSLDARSPDPRMIPGTGDLLGSIFTKAGLDGLARLNRLENWKQKNNDPDVIDGSNITQPIITSHQDNKSALPNTMHKGEHSDIPDPTEKPGQFVGAMVDMLSSKLGQAMHSSDEVTL</sequence>
<evidence type="ECO:0000313" key="4">
    <source>
        <dbReference type="Proteomes" id="UP000234254"/>
    </source>
</evidence>
<dbReference type="Proteomes" id="UP000234254">
    <property type="component" value="Unassembled WGS sequence"/>
</dbReference>
<accession>A0A2I1DCF6</accession>
<protein>
    <submittedName>
        <fullName evidence="3">Uncharacterized protein</fullName>
    </submittedName>
</protein>
<proteinExistence type="predicted"/>
<evidence type="ECO:0000256" key="1">
    <source>
        <dbReference type="SAM" id="MobiDB-lite"/>
    </source>
</evidence>
<keyword evidence="4" id="KW-1185">Reference proteome</keyword>
<feature type="compositionally biased region" description="Basic and acidic residues" evidence="1">
    <location>
        <begin position="114"/>
        <end position="124"/>
    </location>
</feature>
<dbReference type="AlphaFoldDB" id="A0A2I1DCF6"/>
<feature type="region of interest" description="Disordered" evidence="1">
    <location>
        <begin position="103"/>
        <end position="124"/>
    </location>
</feature>
<reference evidence="3" key="1">
    <citation type="submission" date="2016-12" db="EMBL/GenBank/DDBJ databases">
        <title>The genomes of Aspergillus section Nigri reveals drivers in fungal speciation.</title>
        <authorList>
            <consortium name="DOE Joint Genome Institute"/>
            <person name="Vesth T.C."/>
            <person name="Nybo J."/>
            <person name="Theobald S."/>
            <person name="Brandl J."/>
            <person name="Frisvad J.C."/>
            <person name="Nielsen K.F."/>
            <person name="Lyhne E.K."/>
            <person name="Kogle M.E."/>
            <person name="Kuo A."/>
            <person name="Riley R."/>
            <person name="Clum A."/>
            <person name="Nolan M."/>
            <person name="Lipzen A."/>
            <person name="Salamov A."/>
            <person name="Henrissat B."/>
            <person name="Wiebenga A."/>
            <person name="De vries R.P."/>
            <person name="Grigoriev I.V."/>
            <person name="Mortensen U.H."/>
            <person name="Andersen M.R."/>
            <person name="Baker S.E."/>
        </authorList>
    </citation>
    <scope>NUCLEOTIDE SEQUENCE</scope>
    <source>
        <strain evidence="3">IBT 28561</strain>
    </source>
</reference>
<organism evidence="3 4">
    <name type="scientific">Aspergillus campestris (strain IBT 28561)</name>
    <dbReference type="NCBI Taxonomy" id="1392248"/>
    <lineage>
        <taxon>Eukaryota</taxon>
        <taxon>Fungi</taxon>
        <taxon>Dikarya</taxon>
        <taxon>Ascomycota</taxon>
        <taxon>Pezizomycotina</taxon>
        <taxon>Eurotiomycetes</taxon>
        <taxon>Eurotiomycetidae</taxon>
        <taxon>Eurotiales</taxon>
        <taxon>Aspergillaceae</taxon>
        <taxon>Aspergillus</taxon>
        <taxon>Aspergillus subgen. Circumdati</taxon>
    </lineage>
</organism>